<dbReference type="STRING" id="163.SAMN04487775_11255"/>
<dbReference type="RefSeq" id="WP_074642559.1">
    <property type="nucleotide sequence ID" value="NZ_AP025286.1"/>
</dbReference>
<comment type="similarity">
    <text evidence="2">Belongs to the CorA metal ion transporter (MIT) (TC 1.A.35) family.</text>
</comment>
<protein>
    <submittedName>
        <fullName evidence="8">Magnesium transporter</fullName>
    </submittedName>
</protein>
<feature type="transmembrane region" description="Helical" evidence="7">
    <location>
        <begin position="258"/>
        <end position="277"/>
    </location>
</feature>
<keyword evidence="9" id="KW-1185">Reference proteome</keyword>
<evidence type="ECO:0000313" key="8">
    <source>
        <dbReference type="EMBL" id="SEQ29578.1"/>
    </source>
</evidence>
<dbReference type="OrthoDB" id="9803416at2"/>
<dbReference type="PANTHER" id="PTHR47891:SF2">
    <property type="entry name" value="MAGNESIUM AND COBALT TRANSPORTER"/>
    <property type="match status" value="1"/>
</dbReference>
<evidence type="ECO:0000313" key="9">
    <source>
        <dbReference type="Proteomes" id="UP000182360"/>
    </source>
</evidence>
<dbReference type="EMBL" id="FOFU01000003">
    <property type="protein sequence ID" value="SEQ29578.1"/>
    <property type="molecule type" value="Genomic_DNA"/>
</dbReference>
<dbReference type="eggNOG" id="COG0598">
    <property type="taxonomic scope" value="Bacteria"/>
</dbReference>
<feature type="transmembrane region" description="Helical" evidence="7">
    <location>
        <begin position="289"/>
        <end position="312"/>
    </location>
</feature>
<dbReference type="CDD" id="cd12827">
    <property type="entry name" value="EcCorA_ZntB-like_u2"/>
    <property type="match status" value="1"/>
</dbReference>
<sequence length="349" mass="40345">MITYWQQIDGQFSKTKKDEINTKLPLWVDARNVTRDETTFLQEEYQIEQDHILDILDPDELSRIEDGDSGYILTIVRVPFYDPAAETPYFTGPVGIIIKGKTIITICWTDCEVLKDFGSNRVRNVRLNDFPSFIVHIINRANLNFLRYLKEINRRSTSIQNEMRLEIENKEIILMLGLEKSLVYFTTSLKSNSLLLMKMKGTRLIKFDEDDLDFVEGVTIDNRQAIEMADTYSNILFGVMDAYSSVISNNLNVVMKKLAIINLVMMAPTFVTSFFGMNFKLPFDDLPGYIPVLIATVICLVSVFLCSWMLNWNKETVGAIKKAKQMNRKQKQKLKAETKKIKKQEKRLS</sequence>
<evidence type="ECO:0000256" key="4">
    <source>
        <dbReference type="ARBA" id="ARBA00022989"/>
    </source>
</evidence>
<name>A0A1H9EX73_9SPIR</name>
<comment type="subcellular location">
    <subcellularLocation>
        <location evidence="1">Membrane</location>
        <topology evidence="1">Multi-pass membrane protein</topology>
    </subcellularLocation>
</comment>
<dbReference type="SUPFAM" id="SSF144083">
    <property type="entry name" value="Magnesium transport protein CorA, transmembrane region"/>
    <property type="match status" value="1"/>
</dbReference>
<gene>
    <name evidence="8" type="ORF">SAMN04487977_103292</name>
</gene>
<proteinExistence type="inferred from homology"/>
<dbReference type="InterPro" id="IPR045861">
    <property type="entry name" value="CorA_cytoplasmic_dom"/>
</dbReference>
<dbReference type="GO" id="GO:0046873">
    <property type="term" value="F:metal ion transmembrane transporter activity"/>
    <property type="evidence" value="ECO:0007669"/>
    <property type="project" value="InterPro"/>
</dbReference>
<dbReference type="AlphaFoldDB" id="A0A1H9EX73"/>
<evidence type="ECO:0000256" key="1">
    <source>
        <dbReference type="ARBA" id="ARBA00004141"/>
    </source>
</evidence>
<evidence type="ECO:0000256" key="5">
    <source>
        <dbReference type="ARBA" id="ARBA00023136"/>
    </source>
</evidence>
<dbReference type="InterPro" id="IPR002523">
    <property type="entry name" value="MgTranspt_CorA/ZnTranspt_ZntB"/>
</dbReference>
<evidence type="ECO:0000256" key="2">
    <source>
        <dbReference type="ARBA" id="ARBA00009765"/>
    </source>
</evidence>
<evidence type="ECO:0000256" key="3">
    <source>
        <dbReference type="ARBA" id="ARBA00022692"/>
    </source>
</evidence>
<keyword evidence="3 7" id="KW-0812">Transmembrane</keyword>
<dbReference type="SUPFAM" id="SSF143865">
    <property type="entry name" value="CorA soluble domain-like"/>
    <property type="match status" value="1"/>
</dbReference>
<keyword evidence="4 7" id="KW-1133">Transmembrane helix</keyword>
<accession>A0A1H9EX73</accession>
<evidence type="ECO:0000256" key="6">
    <source>
        <dbReference type="SAM" id="MobiDB-lite"/>
    </source>
</evidence>
<dbReference type="PANTHER" id="PTHR47891">
    <property type="entry name" value="TRANSPORTER-RELATED"/>
    <property type="match status" value="1"/>
</dbReference>
<dbReference type="Pfam" id="PF01544">
    <property type="entry name" value="CorA"/>
    <property type="match status" value="1"/>
</dbReference>
<feature type="region of interest" description="Disordered" evidence="6">
    <location>
        <begin position="328"/>
        <end position="349"/>
    </location>
</feature>
<dbReference type="Gene3D" id="3.30.460.20">
    <property type="entry name" value="CorA soluble domain-like"/>
    <property type="match status" value="1"/>
</dbReference>
<dbReference type="GO" id="GO:0016020">
    <property type="term" value="C:membrane"/>
    <property type="evidence" value="ECO:0007669"/>
    <property type="project" value="UniProtKB-SubCell"/>
</dbReference>
<evidence type="ECO:0000256" key="7">
    <source>
        <dbReference type="SAM" id="Phobius"/>
    </source>
</evidence>
<dbReference type="InterPro" id="IPR045863">
    <property type="entry name" value="CorA_TM1_TM2"/>
</dbReference>
<dbReference type="Proteomes" id="UP000182360">
    <property type="component" value="Unassembled WGS sequence"/>
</dbReference>
<keyword evidence="5 7" id="KW-0472">Membrane</keyword>
<reference evidence="8 9" key="1">
    <citation type="submission" date="2016-10" db="EMBL/GenBank/DDBJ databases">
        <authorList>
            <person name="de Groot N.N."/>
        </authorList>
    </citation>
    <scope>NUCLEOTIDE SEQUENCE [LARGE SCALE GENOMIC DNA]</scope>
    <source>
        <strain evidence="8 9">B25</strain>
    </source>
</reference>
<organism evidence="8 9">
    <name type="scientific">Treponema bryantii</name>
    <dbReference type="NCBI Taxonomy" id="163"/>
    <lineage>
        <taxon>Bacteria</taxon>
        <taxon>Pseudomonadati</taxon>
        <taxon>Spirochaetota</taxon>
        <taxon>Spirochaetia</taxon>
        <taxon>Spirochaetales</taxon>
        <taxon>Treponemataceae</taxon>
        <taxon>Treponema</taxon>
    </lineage>
</organism>
<dbReference type="InterPro" id="IPR047199">
    <property type="entry name" value="CorA-like"/>
</dbReference>
<feature type="compositionally biased region" description="Basic residues" evidence="6">
    <location>
        <begin position="340"/>
        <end position="349"/>
    </location>
</feature>
<dbReference type="Gene3D" id="1.20.58.340">
    <property type="entry name" value="Magnesium transport protein CorA, transmembrane region"/>
    <property type="match status" value="2"/>
</dbReference>